<proteinExistence type="predicted"/>
<comment type="caution">
    <text evidence="3">The sequence shown here is derived from an EMBL/GenBank/DDBJ whole genome shotgun (WGS) entry which is preliminary data.</text>
</comment>
<dbReference type="Pfam" id="PF18557">
    <property type="entry name" value="NepR"/>
    <property type="match status" value="1"/>
</dbReference>
<sequence>MNYGKPNTQRGQEKRGKDSDPLGANSEIGRKLRQYYDDLIAEDIPDRFSDLLSQLEQKSSSETTGSKD</sequence>
<feature type="region of interest" description="Disordered" evidence="1">
    <location>
        <begin position="1"/>
        <end position="29"/>
    </location>
</feature>
<name>A0ABW0TC14_9HYPH</name>
<evidence type="ECO:0000256" key="1">
    <source>
        <dbReference type="SAM" id="MobiDB-lite"/>
    </source>
</evidence>
<reference evidence="4" key="1">
    <citation type="journal article" date="2019" name="Int. J. Syst. Evol. Microbiol.">
        <title>The Global Catalogue of Microorganisms (GCM) 10K type strain sequencing project: providing services to taxonomists for standard genome sequencing and annotation.</title>
        <authorList>
            <consortium name="The Broad Institute Genomics Platform"/>
            <consortium name="The Broad Institute Genome Sequencing Center for Infectious Disease"/>
            <person name="Wu L."/>
            <person name="Ma J."/>
        </authorList>
    </citation>
    <scope>NUCLEOTIDE SEQUENCE [LARGE SCALE GENOMIC DNA]</scope>
    <source>
        <strain evidence="4">JCM 3366</strain>
    </source>
</reference>
<feature type="compositionally biased region" description="Basic and acidic residues" evidence="1">
    <location>
        <begin position="11"/>
        <end position="20"/>
    </location>
</feature>
<dbReference type="RefSeq" id="WP_223022464.1">
    <property type="nucleotide sequence ID" value="NZ_CP078143.1"/>
</dbReference>
<evidence type="ECO:0000259" key="2">
    <source>
        <dbReference type="Pfam" id="PF18557"/>
    </source>
</evidence>
<organism evidence="3 4">
    <name type="scientific">Nitratireductor kimnyeongensis</name>
    <dbReference type="NCBI Taxonomy" id="430679"/>
    <lineage>
        <taxon>Bacteria</taxon>
        <taxon>Pseudomonadati</taxon>
        <taxon>Pseudomonadota</taxon>
        <taxon>Alphaproteobacteria</taxon>
        <taxon>Hyphomicrobiales</taxon>
        <taxon>Phyllobacteriaceae</taxon>
        <taxon>Nitratireductor</taxon>
    </lineage>
</organism>
<accession>A0ABW0TC14</accession>
<evidence type="ECO:0000313" key="3">
    <source>
        <dbReference type="EMBL" id="MFC5586440.1"/>
    </source>
</evidence>
<feature type="domain" description="Anti-sigma factor NepR" evidence="2">
    <location>
        <begin position="25"/>
        <end position="59"/>
    </location>
</feature>
<protein>
    <submittedName>
        <fullName evidence="3">NepR family anti-sigma factor</fullName>
    </submittedName>
</protein>
<dbReference type="InterPro" id="IPR041649">
    <property type="entry name" value="NepR"/>
</dbReference>
<evidence type="ECO:0000313" key="4">
    <source>
        <dbReference type="Proteomes" id="UP001596107"/>
    </source>
</evidence>
<feature type="compositionally biased region" description="Polar residues" evidence="1">
    <location>
        <begin position="1"/>
        <end position="10"/>
    </location>
</feature>
<dbReference type="Proteomes" id="UP001596107">
    <property type="component" value="Unassembled WGS sequence"/>
</dbReference>
<dbReference type="EMBL" id="JBHSNB010000003">
    <property type="protein sequence ID" value="MFC5586440.1"/>
    <property type="molecule type" value="Genomic_DNA"/>
</dbReference>
<keyword evidence="4" id="KW-1185">Reference proteome</keyword>
<gene>
    <name evidence="3" type="ORF">ACFPOD_15095</name>
</gene>